<keyword evidence="1" id="KW-0472">Membrane</keyword>
<keyword evidence="1" id="KW-1133">Transmembrane helix</keyword>
<reference evidence="2" key="1">
    <citation type="submission" date="2021-01" db="EMBL/GenBank/DDBJ databases">
        <authorList>
            <person name="Corre E."/>
            <person name="Pelletier E."/>
            <person name="Niang G."/>
            <person name="Scheremetjew M."/>
            <person name="Finn R."/>
            <person name="Kale V."/>
            <person name="Holt S."/>
            <person name="Cochrane G."/>
            <person name="Meng A."/>
            <person name="Brown T."/>
            <person name="Cohen L."/>
        </authorList>
    </citation>
    <scope>NUCLEOTIDE SEQUENCE</scope>
    <source>
        <strain evidence="2">SAG 11-49</strain>
    </source>
</reference>
<evidence type="ECO:0008006" key="3">
    <source>
        <dbReference type="Google" id="ProtNLM"/>
    </source>
</evidence>
<keyword evidence="1" id="KW-0812">Transmembrane</keyword>
<evidence type="ECO:0000313" key="2">
    <source>
        <dbReference type="EMBL" id="CAD8693855.1"/>
    </source>
</evidence>
<feature type="transmembrane region" description="Helical" evidence="1">
    <location>
        <begin position="68"/>
        <end position="87"/>
    </location>
</feature>
<dbReference type="AlphaFoldDB" id="A0A7S0WZJ5"/>
<feature type="transmembrane region" description="Helical" evidence="1">
    <location>
        <begin position="93"/>
        <end position="116"/>
    </location>
</feature>
<organism evidence="2">
    <name type="scientific">Chlamydomonas leiostraca</name>
    <dbReference type="NCBI Taxonomy" id="1034604"/>
    <lineage>
        <taxon>Eukaryota</taxon>
        <taxon>Viridiplantae</taxon>
        <taxon>Chlorophyta</taxon>
        <taxon>core chlorophytes</taxon>
        <taxon>Chlorophyceae</taxon>
        <taxon>CS clade</taxon>
        <taxon>Chlamydomonadales</taxon>
        <taxon>Chlamydomonadaceae</taxon>
        <taxon>Chlamydomonas</taxon>
    </lineage>
</organism>
<gene>
    <name evidence="2" type="ORF">CLEI1391_LOCUS18038</name>
</gene>
<accession>A0A7S0WZJ5</accession>
<protein>
    <recommendedName>
        <fullName evidence="3">Cyanobacterial aminoacyl-tRNA synthetase CAAD domain-containing protein</fullName>
    </recommendedName>
</protein>
<dbReference type="EMBL" id="HBFB01032233">
    <property type="protein sequence ID" value="CAD8693855.1"/>
    <property type="molecule type" value="Transcribed_RNA"/>
</dbReference>
<sequence>MMSLARRAAVAPATRATKAVRPLAPRPLPAQRMSPVVRAASPTDSNDFDALLMKMADKFEKAENKPVVIGYIAAAAGAFFFAEWLIHLPALDVLLGFPIQLIGLLALPVGVVRYVLEGKDVMAEAGDAVSSITKRLPGLDK</sequence>
<evidence type="ECO:0000256" key="1">
    <source>
        <dbReference type="SAM" id="Phobius"/>
    </source>
</evidence>
<name>A0A7S0WZJ5_9CHLO</name>
<proteinExistence type="predicted"/>